<proteinExistence type="predicted"/>
<dbReference type="EMBL" id="PGCI01000010">
    <property type="protein sequence ID" value="PLW50559.1"/>
    <property type="molecule type" value="Genomic_DNA"/>
</dbReference>
<comment type="caution">
    <text evidence="1">The sequence shown here is derived from an EMBL/GenBank/DDBJ whole genome shotgun (WGS) entry which is preliminary data.</text>
</comment>
<evidence type="ECO:0000313" key="2">
    <source>
        <dbReference type="Proteomes" id="UP000235392"/>
    </source>
</evidence>
<reference evidence="1 2" key="1">
    <citation type="submission" date="2017-11" db="EMBL/GenBank/DDBJ databases">
        <title>De novo assembly and phasing of dikaryotic genomes from two isolates of Puccinia coronata f. sp. avenae, the causal agent of oat crown rust.</title>
        <authorList>
            <person name="Miller M.E."/>
            <person name="Zhang Y."/>
            <person name="Omidvar V."/>
            <person name="Sperschneider J."/>
            <person name="Schwessinger B."/>
            <person name="Raley C."/>
            <person name="Palmer J.M."/>
            <person name="Garnica D."/>
            <person name="Upadhyaya N."/>
            <person name="Rathjen J."/>
            <person name="Taylor J.M."/>
            <person name="Park R.F."/>
            <person name="Dodds P.N."/>
            <person name="Hirsch C.D."/>
            <person name="Kianian S.F."/>
            <person name="Figueroa M."/>
        </authorList>
    </citation>
    <scope>NUCLEOTIDE SEQUENCE [LARGE SCALE GENOMIC DNA]</scope>
    <source>
        <strain evidence="1">12SD80</strain>
    </source>
</reference>
<organism evidence="1 2">
    <name type="scientific">Puccinia coronata f. sp. avenae</name>
    <dbReference type="NCBI Taxonomy" id="200324"/>
    <lineage>
        <taxon>Eukaryota</taxon>
        <taxon>Fungi</taxon>
        <taxon>Dikarya</taxon>
        <taxon>Basidiomycota</taxon>
        <taxon>Pucciniomycotina</taxon>
        <taxon>Pucciniomycetes</taxon>
        <taxon>Pucciniales</taxon>
        <taxon>Pucciniaceae</taxon>
        <taxon>Puccinia</taxon>
    </lineage>
</organism>
<dbReference type="Proteomes" id="UP000235392">
    <property type="component" value="Unassembled WGS sequence"/>
</dbReference>
<protein>
    <submittedName>
        <fullName evidence="1">Uncharacterized protein</fullName>
    </submittedName>
</protein>
<dbReference type="AlphaFoldDB" id="A0A2N5VKP3"/>
<accession>A0A2N5VKP3</accession>
<name>A0A2N5VKP3_9BASI</name>
<evidence type="ECO:0000313" key="1">
    <source>
        <dbReference type="EMBL" id="PLW50559.1"/>
    </source>
</evidence>
<gene>
    <name evidence="1" type="ORF">PCASD_01495</name>
</gene>
<sequence length="135" mass="15205">MKAFKVGVAGAPSGLDGFKLISNLFTQCSRTAHVTMMQNILETKFNHLNKTNDAYTHFRKLKNMVKNLYRSGFKLTKESFLGMLYHVSLPNLEGFPFVNVAGQLNLRMAKGDTKVSNNNVVFHLCSNAKKEQFIT</sequence>